<evidence type="ECO:0000313" key="2">
    <source>
        <dbReference type="Proteomes" id="UP000823935"/>
    </source>
</evidence>
<evidence type="ECO:0000313" key="1">
    <source>
        <dbReference type="EMBL" id="HIS31171.1"/>
    </source>
</evidence>
<dbReference type="AlphaFoldDB" id="A0A9D1JJH3"/>
<evidence type="ECO:0008006" key="3">
    <source>
        <dbReference type="Google" id="ProtNLM"/>
    </source>
</evidence>
<organism evidence="1 2">
    <name type="scientific">Candidatus Limivivens intestinipullorum</name>
    <dbReference type="NCBI Taxonomy" id="2840858"/>
    <lineage>
        <taxon>Bacteria</taxon>
        <taxon>Bacillati</taxon>
        <taxon>Bacillota</taxon>
        <taxon>Clostridia</taxon>
        <taxon>Lachnospirales</taxon>
        <taxon>Lachnospiraceae</taxon>
        <taxon>Lachnospiraceae incertae sedis</taxon>
        <taxon>Candidatus Limivivens</taxon>
    </lineage>
</organism>
<name>A0A9D1JJH3_9FIRM</name>
<comment type="caution">
    <text evidence="1">The sequence shown here is derived from an EMBL/GenBank/DDBJ whole genome shotgun (WGS) entry which is preliminary data.</text>
</comment>
<reference evidence="1" key="2">
    <citation type="journal article" date="2021" name="PeerJ">
        <title>Extensive microbial diversity within the chicken gut microbiome revealed by metagenomics and culture.</title>
        <authorList>
            <person name="Gilroy R."/>
            <person name="Ravi A."/>
            <person name="Getino M."/>
            <person name="Pursley I."/>
            <person name="Horton D.L."/>
            <person name="Alikhan N.F."/>
            <person name="Baker D."/>
            <person name="Gharbi K."/>
            <person name="Hall N."/>
            <person name="Watson M."/>
            <person name="Adriaenssens E.M."/>
            <person name="Foster-Nyarko E."/>
            <person name="Jarju S."/>
            <person name="Secka A."/>
            <person name="Antonio M."/>
            <person name="Oren A."/>
            <person name="Chaudhuri R.R."/>
            <person name="La Ragione R."/>
            <person name="Hildebrand F."/>
            <person name="Pallen M.J."/>
        </authorList>
    </citation>
    <scope>NUCLEOTIDE SEQUENCE</scope>
    <source>
        <strain evidence="1">CHK190-19873</strain>
    </source>
</reference>
<accession>A0A9D1JJH3</accession>
<reference evidence="1" key="1">
    <citation type="submission" date="2020-10" db="EMBL/GenBank/DDBJ databases">
        <authorList>
            <person name="Gilroy R."/>
        </authorList>
    </citation>
    <scope>NUCLEOTIDE SEQUENCE</scope>
    <source>
        <strain evidence="1">CHK190-19873</strain>
    </source>
</reference>
<gene>
    <name evidence="1" type="ORF">IAB44_06450</name>
</gene>
<protein>
    <recommendedName>
        <fullName evidence="3">Phage protein</fullName>
    </recommendedName>
</protein>
<proteinExistence type="predicted"/>
<sequence length="111" mass="12861">MRILLSKLKKIEDILLELDPENVFHYHAKGRTNKYIVWAEDSEGSSVEGNDQKINQSIQGTIDYFTKDDGDPMVDKIQEALTAACISFYLGSVQYEEETDLIHYEWIWEVS</sequence>
<dbReference type="EMBL" id="DVIQ01000030">
    <property type="protein sequence ID" value="HIS31171.1"/>
    <property type="molecule type" value="Genomic_DNA"/>
</dbReference>
<dbReference type="Proteomes" id="UP000823935">
    <property type="component" value="Unassembled WGS sequence"/>
</dbReference>